<gene>
    <name evidence="5" type="ORF">RAG0_01014</name>
</gene>
<dbReference type="InterPro" id="IPR051132">
    <property type="entry name" value="3-5_Exonuclease_domain"/>
</dbReference>
<protein>
    <recommendedName>
        <fullName evidence="4">3'-5' exonuclease domain-containing protein</fullName>
    </recommendedName>
</protein>
<sequence>MNVIDGNTVASDNMRSAAAKMGGRALSIPTRANTTPASYRTWSPNHGIVFSGPWNPNQGIVFRPSAGTPRAMSTSDVNSMRQEHLFHSEVEDNYVMASADTAALERQPTITPQATVAANLKKVGEQDPKNSKVSEISLKTHTPETNVPKKTAPETAPSKSPEGIEPEDPLQNEVPETTTILKMDEALFRKAKNAKPGSPESYWSHNLYRGPLRADGKEHKTIVHYCKSILTTERVLATYFSDSKVIGFDIEWKEGAHRNSNPKQNVSLIQIANEERIALFHVALYPHHELVAPGFKKLMEDSSVTKVGVSIKADCTRLRKTMGIDSKGIFELSHLYKLVKHSTDKTHSEINRRLVSLANQTKEHLHLPMFKGDVRTSDWSKILNLDQIMYAASDSYAGLQIYHTLEMKRKQLDPTPPRPYHAELNLPIRIAEGVEIPSDVEAEEVEPEEPAITRPNLNPTTKNITKKLSKKELKAATENISLEDPELEYALTGRYPQARRTSLIRKIVHGPSSNETDTSPTYERKLPSLFSSYTSPLVHAAETLASTHLDSIQNRYPRRPNPHHPLPPHTTELLQRGKNLRTYFLWYENPELSLDDVGKMLRSPPLTGRAVAVSILEAIRREKVPFDKRRLREVLGKWRGMGNKWVVGTRYGALEEECGFVVGEGDEGDEVQKPGEVVEDINSTQSEGDSVGEKF</sequence>
<dbReference type="GO" id="GO:0003676">
    <property type="term" value="F:nucleic acid binding"/>
    <property type="evidence" value="ECO:0007669"/>
    <property type="project" value="InterPro"/>
</dbReference>
<evidence type="ECO:0000313" key="6">
    <source>
        <dbReference type="Proteomes" id="UP000178912"/>
    </source>
</evidence>
<feature type="region of interest" description="Disordered" evidence="3">
    <location>
        <begin position="121"/>
        <end position="173"/>
    </location>
</feature>
<evidence type="ECO:0000313" key="5">
    <source>
        <dbReference type="EMBL" id="CZS89735.1"/>
    </source>
</evidence>
<feature type="region of interest" description="Disordered" evidence="3">
    <location>
        <begin position="663"/>
        <end position="695"/>
    </location>
</feature>
<accession>A0A1E1JV01</accession>
<dbReference type="GO" id="GO:0006139">
    <property type="term" value="P:nucleobase-containing compound metabolic process"/>
    <property type="evidence" value="ECO:0007669"/>
    <property type="project" value="InterPro"/>
</dbReference>
<proteinExistence type="predicted"/>
<dbReference type="InterPro" id="IPR002562">
    <property type="entry name" value="3'-5'_exonuclease_dom"/>
</dbReference>
<dbReference type="SMART" id="SM00474">
    <property type="entry name" value="35EXOc"/>
    <property type="match status" value="1"/>
</dbReference>
<feature type="compositionally biased region" description="Basic and acidic residues" evidence="3">
    <location>
        <begin position="122"/>
        <end position="132"/>
    </location>
</feature>
<keyword evidence="2" id="KW-0378">Hydrolase</keyword>
<keyword evidence="6" id="KW-1185">Reference proteome</keyword>
<dbReference type="AlphaFoldDB" id="A0A1E1JV01"/>
<feature type="compositionally biased region" description="Polar residues" evidence="3">
    <location>
        <begin position="133"/>
        <end position="145"/>
    </location>
</feature>
<dbReference type="PANTHER" id="PTHR13620">
    <property type="entry name" value="3-5 EXONUCLEASE"/>
    <property type="match status" value="1"/>
</dbReference>
<dbReference type="GO" id="GO:0005634">
    <property type="term" value="C:nucleus"/>
    <property type="evidence" value="ECO:0007669"/>
    <property type="project" value="TreeGrafter"/>
</dbReference>
<organism evidence="5 6">
    <name type="scientific">Rhynchosporium agropyri</name>
    <dbReference type="NCBI Taxonomy" id="914238"/>
    <lineage>
        <taxon>Eukaryota</taxon>
        <taxon>Fungi</taxon>
        <taxon>Dikarya</taxon>
        <taxon>Ascomycota</taxon>
        <taxon>Pezizomycotina</taxon>
        <taxon>Leotiomycetes</taxon>
        <taxon>Helotiales</taxon>
        <taxon>Ploettnerulaceae</taxon>
        <taxon>Rhynchosporium</taxon>
    </lineage>
</organism>
<evidence type="ECO:0000256" key="2">
    <source>
        <dbReference type="ARBA" id="ARBA00022801"/>
    </source>
</evidence>
<name>A0A1E1JV01_9HELO</name>
<dbReference type="SUPFAM" id="SSF53098">
    <property type="entry name" value="Ribonuclease H-like"/>
    <property type="match status" value="1"/>
</dbReference>
<evidence type="ECO:0000259" key="4">
    <source>
        <dbReference type="SMART" id="SM00474"/>
    </source>
</evidence>
<dbReference type="EMBL" id="FJUX01000003">
    <property type="protein sequence ID" value="CZS89735.1"/>
    <property type="molecule type" value="Genomic_DNA"/>
</dbReference>
<dbReference type="OrthoDB" id="1920326at2759"/>
<dbReference type="InterPro" id="IPR012337">
    <property type="entry name" value="RNaseH-like_sf"/>
</dbReference>
<evidence type="ECO:0000256" key="3">
    <source>
        <dbReference type="SAM" id="MobiDB-lite"/>
    </source>
</evidence>
<dbReference type="FunFam" id="3.30.420.10:FF:000100">
    <property type="entry name" value="3'-5' exonuclease/helicase (Wrn), putative"/>
    <property type="match status" value="1"/>
</dbReference>
<dbReference type="GO" id="GO:0008408">
    <property type="term" value="F:3'-5' exonuclease activity"/>
    <property type="evidence" value="ECO:0007669"/>
    <property type="project" value="InterPro"/>
</dbReference>
<feature type="region of interest" description="Disordered" evidence="3">
    <location>
        <begin position="441"/>
        <end position="460"/>
    </location>
</feature>
<feature type="domain" description="3'-5' exonuclease" evidence="4">
    <location>
        <begin position="223"/>
        <end position="410"/>
    </location>
</feature>
<dbReference type="CDD" id="cd06141">
    <property type="entry name" value="WRN_exo"/>
    <property type="match status" value="1"/>
</dbReference>
<dbReference type="PANTHER" id="PTHR13620:SF104">
    <property type="entry name" value="EXONUCLEASE 3'-5' DOMAIN-CONTAINING PROTEIN 2"/>
    <property type="match status" value="1"/>
</dbReference>
<dbReference type="Gene3D" id="3.30.420.10">
    <property type="entry name" value="Ribonuclease H-like superfamily/Ribonuclease H"/>
    <property type="match status" value="1"/>
</dbReference>
<dbReference type="GO" id="GO:0005737">
    <property type="term" value="C:cytoplasm"/>
    <property type="evidence" value="ECO:0007669"/>
    <property type="project" value="TreeGrafter"/>
</dbReference>
<dbReference type="Pfam" id="PF01612">
    <property type="entry name" value="DNA_pol_A_exo1"/>
    <property type="match status" value="1"/>
</dbReference>
<evidence type="ECO:0000256" key="1">
    <source>
        <dbReference type="ARBA" id="ARBA00022722"/>
    </source>
</evidence>
<dbReference type="Proteomes" id="UP000178912">
    <property type="component" value="Unassembled WGS sequence"/>
</dbReference>
<keyword evidence="1" id="KW-0540">Nuclease</keyword>
<reference evidence="6" key="1">
    <citation type="submission" date="2016-03" db="EMBL/GenBank/DDBJ databases">
        <authorList>
            <person name="Guldener U."/>
        </authorList>
    </citation>
    <scope>NUCLEOTIDE SEQUENCE [LARGE SCALE GENOMIC DNA]</scope>
    <source>
        <strain evidence="6">04CH-RAC-A.6.1</strain>
    </source>
</reference>
<dbReference type="InterPro" id="IPR036397">
    <property type="entry name" value="RNaseH_sf"/>
</dbReference>